<keyword evidence="1" id="KW-0808">Transferase</keyword>
<keyword evidence="1" id="KW-0418">Kinase</keyword>
<evidence type="ECO:0000313" key="2">
    <source>
        <dbReference type="Proteomes" id="UP000192674"/>
    </source>
</evidence>
<keyword evidence="2" id="KW-1185">Reference proteome</keyword>
<gene>
    <name evidence="1" type="ORF">SAMN05661093_08711</name>
</gene>
<organism evidence="1 2">
    <name type="scientific">Kibdelosporangium aridum</name>
    <dbReference type="NCBI Taxonomy" id="2030"/>
    <lineage>
        <taxon>Bacteria</taxon>
        <taxon>Bacillati</taxon>
        <taxon>Actinomycetota</taxon>
        <taxon>Actinomycetes</taxon>
        <taxon>Pseudonocardiales</taxon>
        <taxon>Pseudonocardiaceae</taxon>
        <taxon>Kibdelosporangium</taxon>
    </lineage>
</organism>
<reference evidence="1 2" key="1">
    <citation type="submission" date="2017-04" db="EMBL/GenBank/DDBJ databases">
        <authorList>
            <person name="Afonso C.L."/>
            <person name="Miller P.J."/>
            <person name="Scott M.A."/>
            <person name="Spackman E."/>
            <person name="Goraichik I."/>
            <person name="Dimitrov K.M."/>
            <person name="Suarez D.L."/>
            <person name="Swayne D.E."/>
        </authorList>
    </citation>
    <scope>NUCLEOTIDE SEQUENCE [LARGE SCALE GENOMIC DNA]</scope>
    <source>
        <strain evidence="1 2">DSM 43828</strain>
    </source>
</reference>
<sequence>MAAGVGVHGRFDLQAAEEVCTGAGIARKDVLELVAGLVDKSVLIRTKNATVARYWMLEAIRQYGEQRLASSGRQRA</sequence>
<keyword evidence="1" id="KW-0723">Serine/threonine-protein kinase</keyword>
<name>A0A1W2FSG6_KIBAR</name>
<proteinExistence type="predicted"/>
<dbReference type="Proteomes" id="UP000192674">
    <property type="component" value="Unassembled WGS sequence"/>
</dbReference>
<evidence type="ECO:0000313" key="1">
    <source>
        <dbReference type="EMBL" id="SMD24672.1"/>
    </source>
</evidence>
<protein>
    <submittedName>
        <fullName evidence="1">Non-specific serine/threonine protein kinase</fullName>
    </submittedName>
</protein>
<dbReference type="AlphaFoldDB" id="A0A1W2FSG6"/>
<dbReference type="EMBL" id="FWXV01000010">
    <property type="protein sequence ID" value="SMD24672.1"/>
    <property type="molecule type" value="Genomic_DNA"/>
</dbReference>
<dbReference type="GO" id="GO:0004674">
    <property type="term" value="F:protein serine/threonine kinase activity"/>
    <property type="evidence" value="ECO:0007669"/>
    <property type="project" value="UniProtKB-KW"/>
</dbReference>
<accession>A0A1W2FSG6</accession>